<feature type="domain" description="Berberine/berberine-like" evidence="4">
    <location>
        <begin position="73"/>
        <end position="108"/>
    </location>
</feature>
<keyword evidence="3" id="KW-0560">Oxidoreductase</keyword>
<evidence type="ECO:0000256" key="1">
    <source>
        <dbReference type="ARBA" id="ARBA00022630"/>
    </source>
</evidence>
<dbReference type="Gene3D" id="3.30.465.10">
    <property type="match status" value="1"/>
</dbReference>
<keyword evidence="6" id="KW-1185">Reference proteome</keyword>
<organism evidence="5 6">
    <name type="scientific">Gossypium australe</name>
    <dbReference type="NCBI Taxonomy" id="47621"/>
    <lineage>
        <taxon>Eukaryota</taxon>
        <taxon>Viridiplantae</taxon>
        <taxon>Streptophyta</taxon>
        <taxon>Embryophyta</taxon>
        <taxon>Tracheophyta</taxon>
        <taxon>Spermatophyta</taxon>
        <taxon>Magnoliopsida</taxon>
        <taxon>eudicotyledons</taxon>
        <taxon>Gunneridae</taxon>
        <taxon>Pentapetalae</taxon>
        <taxon>rosids</taxon>
        <taxon>malvids</taxon>
        <taxon>Malvales</taxon>
        <taxon>Malvaceae</taxon>
        <taxon>Malvoideae</taxon>
        <taxon>Gossypium</taxon>
    </lineage>
</organism>
<dbReference type="InterPro" id="IPR016169">
    <property type="entry name" value="FAD-bd_PCMH_sub2"/>
</dbReference>
<evidence type="ECO:0000313" key="5">
    <source>
        <dbReference type="EMBL" id="KAA3478729.1"/>
    </source>
</evidence>
<reference evidence="5" key="1">
    <citation type="submission" date="2019-08" db="EMBL/GenBank/DDBJ databases">
        <authorList>
            <person name="Liu F."/>
        </authorList>
    </citation>
    <scope>NUCLEOTIDE SEQUENCE [LARGE SCALE GENOMIC DNA]</scope>
    <source>
        <strain evidence="5">PA1801</strain>
        <tissue evidence="5">Leaf</tissue>
    </source>
</reference>
<dbReference type="Proteomes" id="UP000325315">
    <property type="component" value="Unassembled WGS sequence"/>
</dbReference>
<dbReference type="EMBL" id="SMMG02000003">
    <property type="protein sequence ID" value="KAA3478729.1"/>
    <property type="molecule type" value="Genomic_DNA"/>
</dbReference>
<accession>A0A5B6WAE4</accession>
<dbReference type="Pfam" id="PF08031">
    <property type="entry name" value="BBE"/>
    <property type="match status" value="1"/>
</dbReference>
<dbReference type="OrthoDB" id="407275at2759"/>
<evidence type="ECO:0000259" key="4">
    <source>
        <dbReference type="Pfam" id="PF08031"/>
    </source>
</evidence>
<evidence type="ECO:0000313" key="6">
    <source>
        <dbReference type="Proteomes" id="UP000325315"/>
    </source>
</evidence>
<dbReference type="GO" id="GO:0050660">
    <property type="term" value="F:flavin adenine dinucleotide binding"/>
    <property type="evidence" value="ECO:0007669"/>
    <property type="project" value="InterPro"/>
</dbReference>
<sequence>MEEISESKTAFGHRGGNLFEAQYGIEWSESDGGINATGRYVEMSRRLYNAMAPYASSNPREANESGETDFEVAKEYGAKYFGNNFMRLAGVKAMVDPENFFKNEQSIPPLSTPPSH</sequence>
<evidence type="ECO:0000256" key="2">
    <source>
        <dbReference type="ARBA" id="ARBA00022827"/>
    </source>
</evidence>
<name>A0A5B6WAE4_9ROSI</name>
<evidence type="ECO:0000256" key="3">
    <source>
        <dbReference type="ARBA" id="ARBA00023002"/>
    </source>
</evidence>
<gene>
    <name evidence="5" type="ORF">EPI10_019319</name>
</gene>
<dbReference type="Gene3D" id="3.40.462.20">
    <property type="match status" value="1"/>
</dbReference>
<comment type="caution">
    <text evidence="5">The sequence shown here is derived from an EMBL/GenBank/DDBJ whole genome shotgun (WGS) entry which is preliminary data.</text>
</comment>
<keyword evidence="1" id="KW-0285">Flavoprotein</keyword>
<dbReference type="PANTHER" id="PTHR32448">
    <property type="entry name" value="OS08G0158400 PROTEIN"/>
    <property type="match status" value="1"/>
</dbReference>
<dbReference type="GO" id="GO:0016491">
    <property type="term" value="F:oxidoreductase activity"/>
    <property type="evidence" value="ECO:0007669"/>
    <property type="project" value="UniProtKB-KW"/>
</dbReference>
<protein>
    <submittedName>
        <fullName evidence="5">Flavin-dependent oxidoreductase FOX5-like</fullName>
    </submittedName>
</protein>
<dbReference type="InterPro" id="IPR012951">
    <property type="entry name" value="BBE"/>
</dbReference>
<dbReference type="AlphaFoldDB" id="A0A5B6WAE4"/>
<proteinExistence type="predicted"/>
<keyword evidence="2" id="KW-0274">FAD</keyword>